<dbReference type="EMBL" id="FXTB01000003">
    <property type="protein sequence ID" value="SMO60104.1"/>
    <property type="molecule type" value="Genomic_DNA"/>
</dbReference>
<organism evidence="4 5">
    <name type="scientific">Saccharicrinis carchari</name>
    <dbReference type="NCBI Taxonomy" id="1168039"/>
    <lineage>
        <taxon>Bacteria</taxon>
        <taxon>Pseudomonadati</taxon>
        <taxon>Bacteroidota</taxon>
        <taxon>Bacteroidia</taxon>
        <taxon>Marinilabiliales</taxon>
        <taxon>Marinilabiliaceae</taxon>
        <taxon>Saccharicrinis</taxon>
    </lineage>
</organism>
<dbReference type="InterPro" id="IPR031730">
    <property type="entry name" value="Carbam_trans_C"/>
</dbReference>
<feature type="domain" description="Carbamoyltransferase" evidence="2">
    <location>
        <begin position="124"/>
        <end position="337"/>
    </location>
</feature>
<gene>
    <name evidence="4" type="ORF">SAMN06265379_103252</name>
</gene>
<keyword evidence="4" id="KW-0808">Transferase</keyword>
<dbReference type="Pfam" id="PF16861">
    <property type="entry name" value="Carbam_trans_C"/>
    <property type="match status" value="1"/>
</dbReference>
<dbReference type="GO" id="GO:0016740">
    <property type="term" value="F:transferase activity"/>
    <property type="evidence" value="ECO:0007669"/>
    <property type="project" value="UniProtKB-KW"/>
</dbReference>
<reference evidence="4 5" key="1">
    <citation type="submission" date="2017-05" db="EMBL/GenBank/DDBJ databases">
        <authorList>
            <person name="Varghese N."/>
            <person name="Submissions S."/>
        </authorList>
    </citation>
    <scope>NUCLEOTIDE SEQUENCE [LARGE SCALE GENOMIC DNA]</scope>
    <source>
        <strain evidence="4 5">DSM 27040</strain>
    </source>
</reference>
<dbReference type="Pfam" id="PF02543">
    <property type="entry name" value="Carbam_trans_N"/>
    <property type="match status" value="1"/>
</dbReference>
<evidence type="ECO:0000256" key="1">
    <source>
        <dbReference type="ARBA" id="ARBA00006129"/>
    </source>
</evidence>
<keyword evidence="5" id="KW-1185">Reference proteome</keyword>
<feature type="domain" description="Carbamoyltransferase C-terminal" evidence="3">
    <location>
        <begin position="375"/>
        <end position="545"/>
    </location>
</feature>
<dbReference type="CDD" id="cd24033">
    <property type="entry name" value="ASKHA_NBD_NodU_CmcH-like_N"/>
    <property type="match status" value="1"/>
</dbReference>
<dbReference type="PANTHER" id="PTHR34847:SF1">
    <property type="entry name" value="NODULATION PROTEIN U"/>
    <property type="match status" value="1"/>
</dbReference>
<dbReference type="Gene3D" id="3.90.870.20">
    <property type="entry name" value="Carbamoyltransferase, C-terminal domain"/>
    <property type="match status" value="1"/>
</dbReference>
<comment type="similarity">
    <text evidence="1">Belongs to the NodU/CmcH family.</text>
</comment>
<name>A0A521CKZ8_SACCC</name>
<dbReference type="InterPro" id="IPR003696">
    <property type="entry name" value="Carbtransf_dom"/>
</dbReference>
<dbReference type="InterPro" id="IPR051338">
    <property type="entry name" value="NodU/CmcH_Carbamoyltrnsfr"/>
</dbReference>
<dbReference type="AlphaFoldDB" id="A0A521CKZ8"/>
<dbReference type="PANTHER" id="PTHR34847">
    <property type="entry name" value="NODULATION PROTEIN U"/>
    <property type="match status" value="1"/>
</dbReference>
<protein>
    <submittedName>
        <fullName evidence="4">Carbamoyltransferase</fullName>
    </submittedName>
</protein>
<sequence length="555" mass="62886">MNPSKPTLAIYAIQDRLDSDTPYFVHDHGITLMHRGKVIKHLTYERHSRSKHCNKLHRSLFQVLKDAQLLSADVDVVFVDNVVGRAMISACGKIRFEAPLNSTLLPHPEAGRCWWLDKERKAYALNHELAHLGSCLPFYGTFKKNSLLIHFDGGASHSNFSAWYYDGTTLRNIDFHWRLKYLSSFFNANALVFAIIGANYEQQNSVPGKMMGLASYGSYSVEMEKWLVENDYFSACWGKKTDFYKKAKEQFNWSHRQFNTDDPFLQNIVATLQHIFIRDLLKEITKLQHKTQAQYLYYSGGSALNIVANKALLQSGLFRDVFIPPCPDDSGLTLGAAAFVEWQKHGNIAIHPPYLNNWGITDSTAIDASEIDRIAKLISQNKVIGICNGPAEIGPRALGNRSIIAAANNRELAQKVSMQHKGREWYRPVAPILLQKNVQYYTGLSPIHHLANFMLLDFDILPDKQSEMEGCVHVDGSARIQAIRNKEQNPFMHQLLTVLDTRYQIKALINTSFNKRGEPIVHTPQDAICSAKNMQLDALVINGRLCNIEITTSHK</sequence>
<dbReference type="OrthoDB" id="9780777at2"/>
<evidence type="ECO:0000259" key="3">
    <source>
        <dbReference type="Pfam" id="PF16861"/>
    </source>
</evidence>
<dbReference type="InterPro" id="IPR038152">
    <property type="entry name" value="Carbam_trans_C_sf"/>
</dbReference>
<evidence type="ECO:0000313" key="5">
    <source>
        <dbReference type="Proteomes" id="UP000319040"/>
    </source>
</evidence>
<accession>A0A521CKZ8</accession>
<proteinExistence type="inferred from homology"/>
<evidence type="ECO:0000313" key="4">
    <source>
        <dbReference type="EMBL" id="SMO60104.1"/>
    </source>
</evidence>
<dbReference type="Proteomes" id="UP000319040">
    <property type="component" value="Unassembled WGS sequence"/>
</dbReference>
<dbReference type="RefSeq" id="WP_142532952.1">
    <property type="nucleotide sequence ID" value="NZ_FXTB01000003.1"/>
</dbReference>
<dbReference type="Gene3D" id="3.30.420.40">
    <property type="match status" value="2"/>
</dbReference>
<evidence type="ECO:0000259" key="2">
    <source>
        <dbReference type="Pfam" id="PF02543"/>
    </source>
</evidence>